<proteinExistence type="predicted"/>
<sequence>MAAITTSNGTTLTHNISPLGKHILLAGSDSHKRRKFEDQRSESLFRVLEYNWIICPIGLTICFFLSYFLISRYLLIRTVIDYSSWWTSDTLVCVLIGAPAHLSQVFPFGYTLGVCWPINPFEYREKPQTRTFKSLRLFLVTRGDNAQTVLNTIANWDELRHIDSRIRFHIILDNSLPHALVGHIPDFVEILFVLPSFKPPKALYKARALEYARLGQSLGPEDWVLHLDEETTVDAYAVKACLNFIERGDRHFGMGTIFYNSKGHWRNPFLTVGEIGRITADFGHFRLPFKLHARPASGWVHGSFILINGQVENDIGWDTDCLAEDFWFGLRAANKGYKFGWLDAIAREQPPRSMKDVCAQRKRWFAGIWSCHEPVARWSYVGCPFYFVGIFHSIYILFIRENPIVIPRWVFVWGVICCTEGLWAAITSTIAQDVDAGGISIWQMVGHVIMTFFLNPLFNLLECALVIEALLFPPKKFHVVKKV</sequence>
<organism evidence="1 2">
    <name type="scientific">Cenococcum geophilum 1.58</name>
    <dbReference type="NCBI Taxonomy" id="794803"/>
    <lineage>
        <taxon>Eukaryota</taxon>
        <taxon>Fungi</taxon>
        <taxon>Dikarya</taxon>
        <taxon>Ascomycota</taxon>
        <taxon>Pezizomycotina</taxon>
        <taxon>Dothideomycetes</taxon>
        <taxon>Pleosporomycetidae</taxon>
        <taxon>Gloniales</taxon>
        <taxon>Gloniaceae</taxon>
        <taxon>Cenococcum</taxon>
    </lineage>
</organism>
<reference evidence="1 2" key="1">
    <citation type="journal article" date="2016" name="Nat. Commun.">
        <title>Ectomycorrhizal ecology is imprinted in the genome of the dominant symbiotic fungus Cenococcum geophilum.</title>
        <authorList>
            <consortium name="DOE Joint Genome Institute"/>
            <person name="Peter M."/>
            <person name="Kohler A."/>
            <person name="Ohm R.A."/>
            <person name="Kuo A."/>
            <person name="Krutzmann J."/>
            <person name="Morin E."/>
            <person name="Arend M."/>
            <person name="Barry K.W."/>
            <person name="Binder M."/>
            <person name="Choi C."/>
            <person name="Clum A."/>
            <person name="Copeland A."/>
            <person name="Grisel N."/>
            <person name="Haridas S."/>
            <person name="Kipfer T."/>
            <person name="LaButti K."/>
            <person name="Lindquist E."/>
            <person name="Lipzen A."/>
            <person name="Maire R."/>
            <person name="Meier B."/>
            <person name="Mihaltcheva S."/>
            <person name="Molinier V."/>
            <person name="Murat C."/>
            <person name="Poggeler S."/>
            <person name="Quandt C.A."/>
            <person name="Sperisen C."/>
            <person name="Tritt A."/>
            <person name="Tisserant E."/>
            <person name="Crous P.W."/>
            <person name="Henrissat B."/>
            <person name="Nehls U."/>
            <person name="Egli S."/>
            <person name="Spatafora J.W."/>
            <person name="Grigoriev I.V."/>
            <person name="Martin F.M."/>
        </authorList>
    </citation>
    <scope>NUCLEOTIDE SEQUENCE [LARGE SCALE GENOMIC DNA]</scope>
    <source>
        <strain evidence="1 2">1.58</strain>
    </source>
</reference>
<evidence type="ECO:0000313" key="1">
    <source>
        <dbReference type="EMBL" id="OCK88336.1"/>
    </source>
</evidence>
<protein>
    <submittedName>
        <fullName evidence="1">Glycosyltransferase family 2 protein</fullName>
    </submittedName>
</protein>
<dbReference type="Proteomes" id="UP000250078">
    <property type="component" value="Unassembled WGS sequence"/>
</dbReference>
<gene>
    <name evidence="1" type="ORF">K441DRAFT_700647</name>
</gene>
<evidence type="ECO:0000313" key="2">
    <source>
        <dbReference type="Proteomes" id="UP000250078"/>
    </source>
</evidence>
<accession>A0ACC8EPJ0</accession>
<keyword evidence="2" id="KW-1185">Reference proteome</keyword>
<name>A0ACC8EPJ0_9PEZI</name>
<dbReference type="EMBL" id="KV748244">
    <property type="protein sequence ID" value="OCK88336.1"/>
    <property type="molecule type" value="Genomic_DNA"/>
</dbReference>